<accession>A0AAD5T0K1</accession>
<keyword evidence="10" id="KW-1185">Reference proteome</keyword>
<comment type="caution">
    <text evidence="9">The sequence shown here is derived from an EMBL/GenBank/DDBJ whole genome shotgun (WGS) entry which is preliminary data.</text>
</comment>
<dbReference type="PROSITE" id="PS50114">
    <property type="entry name" value="GATA_ZN_FINGER_2"/>
    <property type="match status" value="1"/>
</dbReference>
<evidence type="ECO:0000256" key="4">
    <source>
        <dbReference type="ARBA" id="ARBA00022833"/>
    </source>
</evidence>
<comment type="subcellular location">
    <subcellularLocation>
        <location evidence="1">Nucleus</location>
    </subcellularLocation>
</comment>
<feature type="domain" description="GATA-type" evidence="8">
    <location>
        <begin position="174"/>
        <end position="224"/>
    </location>
</feature>
<dbReference type="PANTHER" id="PTHR10071:SF281">
    <property type="entry name" value="BOX A-BINDING FACTOR-RELATED"/>
    <property type="match status" value="1"/>
</dbReference>
<dbReference type="GO" id="GO:0000122">
    <property type="term" value="P:negative regulation of transcription by RNA polymerase II"/>
    <property type="evidence" value="ECO:0007669"/>
    <property type="project" value="TreeGrafter"/>
</dbReference>
<dbReference type="Proteomes" id="UP001211907">
    <property type="component" value="Unassembled WGS sequence"/>
</dbReference>
<evidence type="ECO:0000256" key="1">
    <source>
        <dbReference type="ARBA" id="ARBA00004123"/>
    </source>
</evidence>
<dbReference type="SMART" id="SM00401">
    <property type="entry name" value="ZnF_GATA"/>
    <property type="match status" value="1"/>
</dbReference>
<sequence>MQGFLQELCDHIAIPSVLDDSENSLLNSHVENQKLEQQAIFHTQSCTNTVQPPSLYTTQLQHPFALASDGLFVPATQLQTYEYLLNCNLLVSSIQNPTNSSDNIPPSPTHSHLSASSSPPPSSSYPSYMYAPSPDYSTSPILSPDSTTASLQFYTANSGQIHANAPLSDPLKIQCINCGTFETSVWRKNSVGQSICNACGLYKKQRGIDRPAAFPFRKAVVRRRKRGKKAVFDADGVVEAVASNLDESPTGSRWLDDLI</sequence>
<dbReference type="Gene3D" id="3.30.50.10">
    <property type="entry name" value="Erythroid Transcription Factor GATA-1, subunit A"/>
    <property type="match status" value="1"/>
</dbReference>
<dbReference type="GO" id="GO:0000978">
    <property type="term" value="F:RNA polymerase II cis-regulatory region sequence-specific DNA binding"/>
    <property type="evidence" value="ECO:0007669"/>
    <property type="project" value="TreeGrafter"/>
</dbReference>
<organism evidence="9 10">
    <name type="scientific">Physocladia obscura</name>
    <dbReference type="NCBI Taxonomy" id="109957"/>
    <lineage>
        <taxon>Eukaryota</taxon>
        <taxon>Fungi</taxon>
        <taxon>Fungi incertae sedis</taxon>
        <taxon>Chytridiomycota</taxon>
        <taxon>Chytridiomycota incertae sedis</taxon>
        <taxon>Chytridiomycetes</taxon>
        <taxon>Chytridiales</taxon>
        <taxon>Chytriomycetaceae</taxon>
        <taxon>Physocladia</taxon>
    </lineage>
</organism>
<proteinExistence type="predicted"/>
<keyword evidence="4" id="KW-0862">Zinc</keyword>
<protein>
    <submittedName>
        <fullName evidence="9">Electron transfer flavoprotein subunit</fullName>
    </submittedName>
</protein>
<dbReference type="InterPro" id="IPR039355">
    <property type="entry name" value="Transcription_factor_GATA"/>
</dbReference>
<dbReference type="AlphaFoldDB" id="A0AAD5T0K1"/>
<feature type="region of interest" description="Disordered" evidence="7">
    <location>
        <begin position="100"/>
        <end position="126"/>
    </location>
</feature>
<evidence type="ECO:0000256" key="2">
    <source>
        <dbReference type="ARBA" id="ARBA00022723"/>
    </source>
</evidence>
<dbReference type="SUPFAM" id="SSF57716">
    <property type="entry name" value="Glucocorticoid receptor-like (DNA-binding domain)"/>
    <property type="match status" value="1"/>
</dbReference>
<dbReference type="GO" id="GO:0005634">
    <property type="term" value="C:nucleus"/>
    <property type="evidence" value="ECO:0007669"/>
    <property type="project" value="UniProtKB-SubCell"/>
</dbReference>
<evidence type="ECO:0000313" key="10">
    <source>
        <dbReference type="Proteomes" id="UP001211907"/>
    </source>
</evidence>
<name>A0AAD5T0K1_9FUNG</name>
<evidence type="ECO:0000256" key="7">
    <source>
        <dbReference type="SAM" id="MobiDB-lite"/>
    </source>
</evidence>
<dbReference type="GO" id="GO:0008270">
    <property type="term" value="F:zinc ion binding"/>
    <property type="evidence" value="ECO:0007669"/>
    <property type="project" value="UniProtKB-KW"/>
</dbReference>
<evidence type="ECO:0000313" key="9">
    <source>
        <dbReference type="EMBL" id="KAJ3118055.1"/>
    </source>
</evidence>
<evidence type="ECO:0000256" key="5">
    <source>
        <dbReference type="ARBA" id="ARBA00023242"/>
    </source>
</evidence>
<dbReference type="InterPro" id="IPR000679">
    <property type="entry name" value="Znf_GATA"/>
</dbReference>
<dbReference type="Pfam" id="PF00320">
    <property type="entry name" value="GATA"/>
    <property type="match status" value="1"/>
</dbReference>
<dbReference type="PANTHER" id="PTHR10071">
    <property type="entry name" value="TRANSCRIPTION FACTOR GATA FAMILY MEMBER"/>
    <property type="match status" value="1"/>
</dbReference>
<dbReference type="InterPro" id="IPR013088">
    <property type="entry name" value="Znf_NHR/GATA"/>
</dbReference>
<evidence type="ECO:0000256" key="6">
    <source>
        <dbReference type="PROSITE-ProRule" id="PRU00094"/>
    </source>
</evidence>
<dbReference type="GO" id="GO:0045944">
    <property type="term" value="P:positive regulation of transcription by RNA polymerase II"/>
    <property type="evidence" value="ECO:0007669"/>
    <property type="project" value="TreeGrafter"/>
</dbReference>
<dbReference type="PRINTS" id="PR00619">
    <property type="entry name" value="GATAZNFINGER"/>
</dbReference>
<gene>
    <name evidence="9" type="primary">CIR1_3</name>
    <name evidence="9" type="ORF">HK100_000683</name>
</gene>
<keyword evidence="2" id="KW-0479">Metal-binding</keyword>
<evidence type="ECO:0000256" key="3">
    <source>
        <dbReference type="ARBA" id="ARBA00022771"/>
    </source>
</evidence>
<dbReference type="PROSITE" id="PS00344">
    <property type="entry name" value="GATA_ZN_FINGER_1"/>
    <property type="match status" value="1"/>
</dbReference>
<reference evidence="9" key="1">
    <citation type="submission" date="2020-05" db="EMBL/GenBank/DDBJ databases">
        <title>Phylogenomic resolution of chytrid fungi.</title>
        <authorList>
            <person name="Stajich J.E."/>
            <person name="Amses K."/>
            <person name="Simmons R."/>
            <person name="Seto K."/>
            <person name="Myers J."/>
            <person name="Bonds A."/>
            <person name="Quandt C.A."/>
            <person name="Barry K."/>
            <person name="Liu P."/>
            <person name="Grigoriev I."/>
            <person name="Longcore J.E."/>
            <person name="James T.Y."/>
        </authorList>
    </citation>
    <scope>NUCLEOTIDE SEQUENCE</scope>
    <source>
        <strain evidence="9">JEL0513</strain>
    </source>
</reference>
<dbReference type="GO" id="GO:0000981">
    <property type="term" value="F:DNA-binding transcription factor activity, RNA polymerase II-specific"/>
    <property type="evidence" value="ECO:0007669"/>
    <property type="project" value="TreeGrafter"/>
</dbReference>
<dbReference type="CDD" id="cd00202">
    <property type="entry name" value="ZnF_GATA"/>
    <property type="match status" value="1"/>
</dbReference>
<evidence type="ECO:0000259" key="8">
    <source>
        <dbReference type="PROSITE" id="PS50114"/>
    </source>
</evidence>
<dbReference type="EMBL" id="JADGJH010001139">
    <property type="protein sequence ID" value="KAJ3118055.1"/>
    <property type="molecule type" value="Genomic_DNA"/>
</dbReference>
<keyword evidence="3 6" id="KW-0863">Zinc-finger</keyword>
<keyword evidence="5" id="KW-0539">Nucleus</keyword>